<organism evidence="2 3">
    <name type="scientific">Hymenobacter metallicola</name>
    <dbReference type="NCBI Taxonomy" id="2563114"/>
    <lineage>
        <taxon>Bacteria</taxon>
        <taxon>Pseudomonadati</taxon>
        <taxon>Bacteroidota</taxon>
        <taxon>Cytophagia</taxon>
        <taxon>Cytophagales</taxon>
        <taxon>Hymenobacteraceae</taxon>
        <taxon>Hymenobacter</taxon>
    </lineage>
</organism>
<dbReference type="Pfam" id="PF13620">
    <property type="entry name" value="CarboxypepD_reg"/>
    <property type="match status" value="1"/>
</dbReference>
<dbReference type="InterPro" id="IPR008969">
    <property type="entry name" value="CarboxyPept-like_regulatory"/>
</dbReference>
<dbReference type="SUPFAM" id="SSF49464">
    <property type="entry name" value="Carboxypeptidase regulatory domain-like"/>
    <property type="match status" value="1"/>
</dbReference>
<keyword evidence="3" id="KW-1185">Reference proteome</keyword>
<dbReference type="InterPro" id="IPR043741">
    <property type="entry name" value="DUF5686"/>
</dbReference>
<keyword evidence="2" id="KW-0121">Carboxypeptidase</keyword>
<evidence type="ECO:0000256" key="1">
    <source>
        <dbReference type="SAM" id="SignalP"/>
    </source>
</evidence>
<feature type="signal peptide" evidence="1">
    <location>
        <begin position="1"/>
        <end position="24"/>
    </location>
</feature>
<dbReference type="AlphaFoldDB" id="A0A4Z0QC74"/>
<feature type="chain" id="PRO_5021350000" evidence="1">
    <location>
        <begin position="25"/>
        <end position="887"/>
    </location>
</feature>
<proteinExistence type="predicted"/>
<sequence length="887" mass="99685">MNYARLMRYFLLLPLFLAVLTAQAGIVRGKITDPKGEPLAFANVAVRGSATSTASNDQGSYQLRLDAGQYEMVFQYVGFKPRVEKVTVAAGDTATVLNVTLTPENYNLGEVLIRASDRDPAYAIVQHAIDWRKYHRAEVAAFTARMYIKSIIRLTDVPGKIMGLVKVGPDIKPGVVYLSESVSDMTFRQPNKIQERMISSRVSGSSKGFSFNRASKNFNFYDNLLQSGFSERGFVSPVAQNAMQFYRYELVGASQQNGITINKIRVTPRHRIDPAFSGFIYIAEDGTWRLHSLDLSLGSNSGIEYVDNMRVEILYAPAPGHPQAWIIQSQKVSLSAGGLGFKGNGSINAVLSNYRVTPTYPNPPVVAATPPPANEPAHRETVAEAKQQRPQLRVATRSIRREARTKAQEEIPLPEGGVALAPMPKGQVMLIEKGANERDVAYWDSIRPIPLSEEEVKDYRVKDSVEVIEKSKPYQDSMDRIRNKPSFFGVLVGGYTYSNTYRRRFITVDSPTDKMVYNTVEGLVVNLNATFLQRYEDRRSYSLEPALRYGFSSKQFSPSLRGGYTFRPESFSRVGFAVGRTILDFDPYNNQPHTPFNAPLLNTTYTLLANRNYNKYYQRDGVELTYRTEAFNGFFVNLGAGYADRRELYNTTAELIRDVPGRAFTPNQPEAAELPQGTGFGRSRAVTVDIGLNWQPGQKYVTRPDGKFNLYNSRYPRLSLGLRQGLRNVLGSDVRFTRLELGVQKEVGFGLFGETRLSGTAGTYLGTPDLTFIDYRHFAGNRTALAISFEQQFQLLDNYRYSTAQRYVVGHFSHHFNGFFFNKLPAFRQLKWQEVATLNYLYTPTAGQYAELGVGVEHIFKILRVDYFTALQAGERLNSGIRIGIGF</sequence>
<dbReference type="GO" id="GO:0004180">
    <property type="term" value="F:carboxypeptidase activity"/>
    <property type="evidence" value="ECO:0007669"/>
    <property type="project" value="UniProtKB-KW"/>
</dbReference>
<name>A0A4Z0QC74_9BACT</name>
<dbReference type="Pfam" id="PF18939">
    <property type="entry name" value="DUF5686"/>
    <property type="match status" value="1"/>
</dbReference>
<gene>
    <name evidence="2" type="ORF">E5K02_15995</name>
</gene>
<dbReference type="Proteomes" id="UP000298471">
    <property type="component" value="Unassembled WGS sequence"/>
</dbReference>
<evidence type="ECO:0000313" key="2">
    <source>
        <dbReference type="EMBL" id="TGE26302.1"/>
    </source>
</evidence>
<keyword evidence="2" id="KW-0645">Protease</keyword>
<dbReference type="Gene3D" id="2.60.40.1120">
    <property type="entry name" value="Carboxypeptidase-like, regulatory domain"/>
    <property type="match status" value="1"/>
</dbReference>
<accession>A0A4Z0QC74</accession>
<comment type="caution">
    <text evidence="2">The sequence shown here is derived from an EMBL/GenBank/DDBJ whole genome shotgun (WGS) entry which is preliminary data.</text>
</comment>
<dbReference type="EMBL" id="SRMB01000003">
    <property type="protein sequence ID" value="TGE26302.1"/>
    <property type="molecule type" value="Genomic_DNA"/>
</dbReference>
<protein>
    <submittedName>
        <fullName evidence="2">Carboxypeptidase-like regulatory domain-containing protein</fullName>
    </submittedName>
</protein>
<keyword evidence="1" id="KW-0732">Signal</keyword>
<keyword evidence="2" id="KW-0378">Hydrolase</keyword>
<evidence type="ECO:0000313" key="3">
    <source>
        <dbReference type="Proteomes" id="UP000298471"/>
    </source>
</evidence>
<reference evidence="2 3" key="1">
    <citation type="submission" date="2019-04" db="EMBL/GenBank/DDBJ databases">
        <authorList>
            <person name="Feng G."/>
            <person name="Zhang J."/>
            <person name="Zhu H."/>
        </authorList>
    </citation>
    <scope>NUCLEOTIDE SEQUENCE [LARGE SCALE GENOMIC DNA]</scope>
    <source>
        <strain evidence="2 3">9PBR-1</strain>
    </source>
</reference>